<dbReference type="AlphaFoldDB" id="A0A973ABA4"/>
<proteinExistence type="inferred from homology"/>
<comment type="subunit">
    <text evidence="8">Component of the Ubi complex metabolon, which regroups five ubiquinone biosynthesis proteins (UbiE, UbiF, UbiG, UbiH and UbiI) and two accessory factors (UbiK and the lipid-binding protein UbiJ).</text>
</comment>
<comment type="cofactor">
    <cofactor evidence="1">
        <name>FAD</name>
        <dbReference type="ChEBI" id="CHEBI:57692"/>
    </cofactor>
</comment>
<dbReference type="GO" id="GO:0071949">
    <property type="term" value="F:FAD binding"/>
    <property type="evidence" value="ECO:0007669"/>
    <property type="project" value="InterPro"/>
</dbReference>
<protein>
    <submittedName>
        <fullName evidence="10">FAD-dependent monooxygenase</fullName>
    </submittedName>
</protein>
<dbReference type="GO" id="GO:0006744">
    <property type="term" value="P:ubiquinone biosynthetic process"/>
    <property type="evidence" value="ECO:0007669"/>
    <property type="project" value="InterPro"/>
</dbReference>
<dbReference type="InterPro" id="IPR051205">
    <property type="entry name" value="UbiH/COQ6_monooxygenase"/>
</dbReference>
<evidence type="ECO:0000256" key="7">
    <source>
        <dbReference type="ARBA" id="ARBA00023033"/>
    </source>
</evidence>
<keyword evidence="7 10" id="KW-0503">Monooxygenase</keyword>
<comment type="pathway">
    <text evidence="2">Cofactor biosynthesis; ubiquinone biosynthesis.</text>
</comment>
<feature type="domain" description="FAD-binding" evidence="9">
    <location>
        <begin position="5"/>
        <end position="351"/>
    </location>
</feature>
<dbReference type="FunFam" id="3.50.50.60:FF:000021">
    <property type="entry name" value="Ubiquinone biosynthesis monooxygenase COQ6"/>
    <property type="match status" value="1"/>
</dbReference>
<evidence type="ECO:0000313" key="10">
    <source>
        <dbReference type="EMBL" id="NQV66556.1"/>
    </source>
</evidence>
<evidence type="ECO:0000256" key="4">
    <source>
        <dbReference type="ARBA" id="ARBA00022630"/>
    </source>
</evidence>
<evidence type="ECO:0000259" key="9">
    <source>
        <dbReference type="Pfam" id="PF01494"/>
    </source>
</evidence>
<dbReference type="PANTHER" id="PTHR43876:SF7">
    <property type="entry name" value="UBIQUINONE BIOSYNTHESIS MONOOXYGENASE COQ6, MITOCHONDRIAL"/>
    <property type="match status" value="1"/>
</dbReference>
<dbReference type="InterPro" id="IPR002938">
    <property type="entry name" value="FAD-bd"/>
</dbReference>
<dbReference type="SUPFAM" id="SSF51905">
    <property type="entry name" value="FAD/NAD(P)-binding domain"/>
    <property type="match status" value="1"/>
</dbReference>
<dbReference type="Pfam" id="PF01494">
    <property type="entry name" value="FAD_binding_3"/>
    <property type="match status" value="1"/>
</dbReference>
<dbReference type="Gene3D" id="3.50.50.60">
    <property type="entry name" value="FAD/NAD(P)-binding domain"/>
    <property type="match status" value="2"/>
</dbReference>
<evidence type="ECO:0000256" key="8">
    <source>
        <dbReference type="ARBA" id="ARBA00065734"/>
    </source>
</evidence>
<keyword evidence="6" id="KW-0560">Oxidoreductase</keyword>
<evidence type="ECO:0000256" key="3">
    <source>
        <dbReference type="ARBA" id="ARBA00005349"/>
    </source>
</evidence>
<keyword evidence="5" id="KW-0274">FAD</keyword>
<sequence>MEKSIDVLIVGGGLVGLTLVNALRGSRLSVRLIDSQSSPQLSARTESSRQGHNLVAGASPRVSAINLASEALLKRLGAWPGAAAQQCAYTQMSVWDGRGTASIQFEADLAVADHLGTIIENDQLTLALFDRGLSVDEAQIDYDSAVETIERNDVGYRVTLLSGESISCKLLVGADGGASTVRELTHIKTLEWSYQQSALVTTIETQAPHQGVARQCFTPVGALAFLPLANPRHCSVVWSTATTEELLALDDDQLCQRLTQGSESVLGDVLAVDRRFSFPLRQRHALRYIQSGLALIGDAAHTIHPLAGQGANLGFADAQALAMVLQQCRFNGLQPGDMALLRSYEQTRRPANLLMAAVMEAIKRMFDSGDPGVNWLRNLGLSLLDQQSTLKGMVAKLAAGA</sequence>
<dbReference type="PRINTS" id="PR00420">
    <property type="entry name" value="RNGMNOXGNASE"/>
</dbReference>
<reference evidence="10" key="1">
    <citation type="submission" date="2020-05" db="EMBL/GenBank/DDBJ databases">
        <title>Sulfur intermediates as new biogeochemical hubs in an aquatic model microbial ecosystem.</title>
        <authorList>
            <person name="Vigneron A."/>
        </authorList>
    </citation>
    <scope>NUCLEOTIDE SEQUENCE</scope>
    <source>
        <strain evidence="10">Bin.250</strain>
    </source>
</reference>
<dbReference type="InterPro" id="IPR018168">
    <property type="entry name" value="Ubi_Hdrlase_CS"/>
</dbReference>
<dbReference type="GO" id="GO:0004497">
    <property type="term" value="F:monooxygenase activity"/>
    <property type="evidence" value="ECO:0007669"/>
    <property type="project" value="UniProtKB-KW"/>
</dbReference>
<comment type="caution">
    <text evidence="10">The sequence shown here is derived from an EMBL/GenBank/DDBJ whole genome shotgun (WGS) entry which is preliminary data.</text>
</comment>
<gene>
    <name evidence="10" type="ORF">HQ497_14440</name>
</gene>
<dbReference type="Proteomes" id="UP000754644">
    <property type="component" value="Unassembled WGS sequence"/>
</dbReference>
<evidence type="ECO:0000256" key="1">
    <source>
        <dbReference type="ARBA" id="ARBA00001974"/>
    </source>
</evidence>
<keyword evidence="4" id="KW-0285">Flavoprotein</keyword>
<evidence type="ECO:0000313" key="11">
    <source>
        <dbReference type="Proteomes" id="UP000754644"/>
    </source>
</evidence>
<evidence type="ECO:0000256" key="6">
    <source>
        <dbReference type="ARBA" id="ARBA00023002"/>
    </source>
</evidence>
<dbReference type="InterPro" id="IPR036188">
    <property type="entry name" value="FAD/NAD-bd_sf"/>
</dbReference>
<dbReference type="InterPro" id="IPR010971">
    <property type="entry name" value="UbiH/COQ6"/>
</dbReference>
<dbReference type="EMBL" id="JABMOJ010000537">
    <property type="protein sequence ID" value="NQV66556.1"/>
    <property type="molecule type" value="Genomic_DNA"/>
</dbReference>
<dbReference type="NCBIfam" id="TIGR01988">
    <property type="entry name" value="Ubi-OHases"/>
    <property type="match status" value="1"/>
</dbReference>
<dbReference type="GO" id="GO:0110142">
    <property type="term" value="C:ubiquinone biosynthesis complex"/>
    <property type="evidence" value="ECO:0007669"/>
    <property type="project" value="UniProtKB-ARBA"/>
</dbReference>
<evidence type="ECO:0000256" key="5">
    <source>
        <dbReference type="ARBA" id="ARBA00022827"/>
    </source>
</evidence>
<name>A0A973ABA4_9GAMM</name>
<accession>A0A973ABA4</accession>
<evidence type="ECO:0000256" key="2">
    <source>
        <dbReference type="ARBA" id="ARBA00004749"/>
    </source>
</evidence>
<organism evidence="10 11">
    <name type="scientific">SAR86 cluster bacterium</name>
    <dbReference type="NCBI Taxonomy" id="2030880"/>
    <lineage>
        <taxon>Bacteria</taxon>
        <taxon>Pseudomonadati</taxon>
        <taxon>Pseudomonadota</taxon>
        <taxon>Gammaproteobacteria</taxon>
        <taxon>SAR86 cluster</taxon>
    </lineage>
</organism>
<comment type="similarity">
    <text evidence="3">Belongs to the UbiH/COQ6 family.</text>
</comment>
<dbReference type="GO" id="GO:0016705">
    <property type="term" value="F:oxidoreductase activity, acting on paired donors, with incorporation or reduction of molecular oxygen"/>
    <property type="evidence" value="ECO:0007669"/>
    <property type="project" value="InterPro"/>
</dbReference>
<dbReference type="PROSITE" id="PS01304">
    <property type="entry name" value="UBIH"/>
    <property type="match status" value="1"/>
</dbReference>
<dbReference type="PANTHER" id="PTHR43876">
    <property type="entry name" value="UBIQUINONE BIOSYNTHESIS MONOOXYGENASE COQ6, MITOCHONDRIAL"/>
    <property type="match status" value="1"/>
</dbReference>